<dbReference type="PRINTS" id="PR00039">
    <property type="entry name" value="HTHLYSR"/>
</dbReference>
<feature type="domain" description="HTH lysR-type" evidence="5">
    <location>
        <begin position="13"/>
        <end position="70"/>
    </location>
</feature>
<protein>
    <submittedName>
        <fullName evidence="6">LysR family transcriptional regulator</fullName>
    </submittedName>
</protein>
<dbReference type="CDD" id="cd05466">
    <property type="entry name" value="PBP2_LTTR_substrate"/>
    <property type="match status" value="1"/>
</dbReference>
<organism evidence="6 7">
    <name type="scientific">Streptomyces flavalbus</name>
    <dbReference type="NCBI Taxonomy" id="2665155"/>
    <lineage>
        <taxon>Bacteria</taxon>
        <taxon>Bacillati</taxon>
        <taxon>Actinomycetota</taxon>
        <taxon>Actinomycetes</taxon>
        <taxon>Kitasatosporales</taxon>
        <taxon>Streptomycetaceae</taxon>
        <taxon>Streptomyces</taxon>
    </lineage>
</organism>
<dbReference type="PANTHER" id="PTHR30126:SF40">
    <property type="entry name" value="HTH-TYPE TRANSCRIPTIONAL REGULATOR GLTR"/>
    <property type="match status" value="1"/>
</dbReference>
<keyword evidence="7" id="KW-1185">Reference proteome</keyword>
<keyword evidence="2" id="KW-0805">Transcription regulation</keyword>
<proteinExistence type="inferred from homology"/>
<comment type="similarity">
    <text evidence="1">Belongs to the LysR transcriptional regulatory family.</text>
</comment>
<reference evidence="7" key="1">
    <citation type="journal article" date="2019" name="Int. J. Syst. Evol. Microbiol.">
        <title>The Global Catalogue of Microorganisms (GCM) 10K type strain sequencing project: providing services to taxonomists for standard genome sequencing and annotation.</title>
        <authorList>
            <consortium name="The Broad Institute Genomics Platform"/>
            <consortium name="The Broad Institute Genome Sequencing Center for Infectious Disease"/>
            <person name="Wu L."/>
            <person name="Ma J."/>
        </authorList>
    </citation>
    <scope>NUCLEOTIDE SEQUENCE [LARGE SCALE GENOMIC DNA]</scope>
    <source>
        <strain evidence="7">CGMCC 4.7400</strain>
    </source>
</reference>
<dbReference type="InterPro" id="IPR036388">
    <property type="entry name" value="WH-like_DNA-bd_sf"/>
</dbReference>
<sequence length="316" mass="33785">MDVTDGFDAGGTVNIKHLSAFLTVAESRSFTQAARVLGLAQPTVTARIKSLEQTLDTSLLHRTATGARLTPAGRRLYGYARRIVQLSELAQESVSAPVDTSPSLVVGASECITTYRLLPLIEYLHLRHQDLDLSLRTLDDDPVTLVRDEEVDLAFFIGPRSIAPDVNHLVLRPESLSLVAHPDHPLAGAPVGSTAELAGHTIVCAHRESGYQRAFEAELAEAGVPTAGVLGLGSVDAVKRSVGEGIGVALLPTVTVAQELRTGRLRCVGWKPSFEVFSQCVWRPGLEGDPVFPLVLNTAQQVMAEQDVSGELALAC</sequence>
<keyword evidence="4" id="KW-0804">Transcription</keyword>
<dbReference type="InterPro" id="IPR036390">
    <property type="entry name" value="WH_DNA-bd_sf"/>
</dbReference>
<evidence type="ECO:0000256" key="2">
    <source>
        <dbReference type="ARBA" id="ARBA00023015"/>
    </source>
</evidence>
<dbReference type="InterPro" id="IPR005119">
    <property type="entry name" value="LysR_subst-bd"/>
</dbReference>
<evidence type="ECO:0000256" key="1">
    <source>
        <dbReference type="ARBA" id="ARBA00009437"/>
    </source>
</evidence>
<dbReference type="Proteomes" id="UP001597023">
    <property type="component" value="Unassembled WGS sequence"/>
</dbReference>
<keyword evidence="3" id="KW-0238">DNA-binding</keyword>
<evidence type="ECO:0000313" key="7">
    <source>
        <dbReference type="Proteomes" id="UP001597023"/>
    </source>
</evidence>
<evidence type="ECO:0000256" key="3">
    <source>
        <dbReference type="ARBA" id="ARBA00023125"/>
    </source>
</evidence>
<dbReference type="RefSeq" id="WP_381604315.1">
    <property type="nucleotide sequence ID" value="NZ_JBHTEB010000001.1"/>
</dbReference>
<gene>
    <name evidence="6" type="ORF">ACFQZ6_00465</name>
</gene>
<evidence type="ECO:0000313" key="6">
    <source>
        <dbReference type="EMBL" id="MFD0312731.1"/>
    </source>
</evidence>
<dbReference type="Gene3D" id="1.10.10.10">
    <property type="entry name" value="Winged helix-like DNA-binding domain superfamily/Winged helix DNA-binding domain"/>
    <property type="match status" value="1"/>
</dbReference>
<dbReference type="PROSITE" id="PS50931">
    <property type="entry name" value="HTH_LYSR"/>
    <property type="match status" value="1"/>
</dbReference>
<dbReference type="EMBL" id="JBHTEB010000001">
    <property type="protein sequence ID" value="MFD0312731.1"/>
    <property type="molecule type" value="Genomic_DNA"/>
</dbReference>
<dbReference type="Gene3D" id="3.40.190.290">
    <property type="match status" value="1"/>
</dbReference>
<dbReference type="Pfam" id="PF03466">
    <property type="entry name" value="LysR_substrate"/>
    <property type="match status" value="1"/>
</dbReference>
<evidence type="ECO:0000259" key="5">
    <source>
        <dbReference type="PROSITE" id="PS50931"/>
    </source>
</evidence>
<comment type="caution">
    <text evidence="6">The sequence shown here is derived from an EMBL/GenBank/DDBJ whole genome shotgun (WGS) entry which is preliminary data.</text>
</comment>
<dbReference type="SUPFAM" id="SSF53850">
    <property type="entry name" value="Periplasmic binding protein-like II"/>
    <property type="match status" value="1"/>
</dbReference>
<accession>A0ABW2W095</accession>
<dbReference type="PANTHER" id="PTHR30126">
    <property type="entry name" value="HTH-TYPE TRANSCRIPTIONAL REGULATOR"/>
    <property type="match status" value="1"/>
</dbReference>
<dbReference type="SUPFAM" id="SSF46785">
    <property type="entry name" value="Winged helix' DNA-binding domain"/>
    <property type="match status" value="1"/>
</dbReference>
<dbReference type="InterPro" id="IPR000847">
    <property type="entry name" value="LysR_HTH_N"/>
</dbReference>
<dbReference type="Pfam" id="PF00126">
    <property type="entry name" value="HTH_1"/>
    <property type="match status" value="1"/>
</dbReference>
<evidence type="ECO:0000256" key="4">
    <source>
        <dbReference type="ARBA" id="ARBA00023163"/>
    </source>
</evidence>
<name>A0ABW2W095_9ACTN</name>